<reference evidence="3" key="1">
    <citation type="journal article" date="2019" name="Int. J. Syst. Evol. Microbiol.">
        <title>The Global Catalogue of Microorganisms (GCM) 10K type strain sequencing project: providing services to taxonomists for standard genome sequencing and annotation.</title>
        <authorList>
            <consortium name="The Broad Institute Genomics Platform"/>
            <consortium name="The Broad Institute Genome Sequencing Center for Infectious Disease"/>
            <person name="Wu L."/>
            <person name="Ma J."/>
        </authorList>
    </citation>
    <scope>NUCLEOTIDE SEQUENCE [LARGE SCALE GENOMIC DNA]</scope>
    <source>
        <strain evidence="3">NBRC 15640</strain>
    </source>
</reference>
<protein>
    <submittedName>
        <fullName evidence="2">Uncharacterized protein</fullName>
    </submittedName>
</protein>
<accession>A0AAV5NJH5</accession>
<keyword evidence="1" id="KW-0812">Transmembrane</keyword>
<evidence type="ECO:0000313" key="3">
    <source>
        <dbReference type="Proteomes" id="UP001156690"/>
    </source>
</evidence>
<organism evidence="2 3">
    <name type="scientific">Vibrio penaeicida</name>
    <dbReference type="NCBI Taxonomy" id="104609"/>
    <lineage>
        <taxon>Bacteria</taxon>
        <taxon>Pseudomonadati</taxon>
        <taxon>Pseudomonadota</taxon>
        <taxon>Gammaproteobacteria</taxon>
        <taxon>Vibrionales</taxon>
        <taxon>Vibrionaceae</taxon>
        <taxon>Vibrio</taxon>
    </lineage>
</organism>
<gene>
    <name evidence="2" type="ORF">GCM10007932_01240</name>
</gene>
<comment type="caution">
    <text evidence="2">The sequence shown here is derived from an EMBL/GenBank/DDBJ whole genome shotgun (WGS) entry which is preliminary data.</text>
</comment>
<evidence type="ECO:0000256" key="1">
    <source>
        <dbReference type="SAM" id="Phobius"/>
    </source>
</evidence>
<sequence>MNPSCIIHAIPIEIGLRLVVLVFCAVMKEVRHSIHTAIYKRRKGSGISQIVNLKEFLSAITEPNVIRMTKCNTNVNSATTLQNSEAEF</sequence>
<evidence type="ECO:0000313" key="2">
    <source>
        <dbReference type="EMBL" id="GLQ70764.1"/>
    </source>
</evidence>
<name>A0AAV5NJH5_9VIBR</name>
<keyword evidence="1" id="KW-0472">Membrane</keyword>
<dbReference type="Proteomes" id="UP001156690">
    <property type="component" value="Unassembled WGS sequence"/>
</dbReference>
<keyword evidence="1" id="KW-1133">Transmembrane helix</keyword>
<proteinExistence type="predicted"/>
<keyword evidence="3" id="KW-1185">Reference proteome</keyword>
<dbReference type="EMBL" id="BSNX01000001">
    <property type="protein sequence ID" value="GLQ70764.1"/>
    <property type="molecule type" value="Genomic_DNA"/>
</dbReference>
<dbReference type="AlphaFoldDB" id="A0AAV5NJH5"/>
<feature type="transmembrane region" description="Helical" evidence="1">
    <location>
        <begin position="6"/>
        <end position="26"/>
    </location>
</feature>